<accession>A0A0F9IWH3</accession>
<dbReference type="PANTHER" id="PTHR43877">
    <property type="entry name" value="AMINOALKYLPHOSPHONATE N-ACETYLTRANSFERASE-RELATED-RELATED"/>
    <property type="match status" value="1"/>
</dbReference>
<sequence>MAEAEGRIIGTVIGGWDGWRANIARLATRPEARRQGVAMALVQEIERRLQAKGARRIYALVDRRSPPAEPFWEAAGYRFNDNILQYSRNFGGGDGL</sequence>
<dbReference type="InterPro" id="IPR000182">
    <property type="entry name" value="GNAT_dom"/>
</dbReference>
<evidence type="ECO:0000256" key="2">
    <source>
        <dbReference type="ARBA" id="ARBA00023315"/>
    </source>
</evidence>
<organism evidence="4">
    <name type="scientific">marine sediment metagenome</name>
    <dbReference type="NCBI Taxonomy" id="412755"/>
    <lineage>
        <taxon>unclassified sequences</taxon>
        <taxon>metagenomes</taxon>
        <taxon>ecological metagenomes</taxon>
    </lineage>
</organism>
<gene>
    <name evidence="4" type="ORF">LCGC14_1894810</name>
</gene>
<evidence type="ECO:0000256" key="1">
    <source>
        <dbReference type="ARBA" id="ARBA00022679"/>
    </source>
</evidence>
<feature type="domain" description="N-acetyltransferase" evidence="3">
    <location>
        <begin position="1"/>
        <end position="96"/>
    </location>
</feature>
<proteinExistence type="predicted"/>
<protein>
    <recommendedName>
        <fullName evidence="3">N-acetyltransferase domain-containing protein</fullName>
    </recommendedName>
</protein>
<dbReference type="InterPro" id="IPR016181">
    <property type="entry name" value="Acyl_CoA_acyltransferase"/>
</dbReference>
<reference evidence="4" key="1">
    <citation type="journal article" date="2015" name="Nature">
        <title>Complex archaea that bridge the gap between prokaryotes and eukaryotes.</title>
        <authorList>
            <person name="Spang A."/>
            <person name="Saw J.H."/>
            <person name="Jorgensen S.L."/>
            <person name="Zaremba-Niedzwiedzka K."/>
            <person name="Martijn J."/>
            <person name="Lind A.E."/>
            <person name="van Eijk R."/>
            <person name="Schleper C."/>
            <person name="Guy L."/>
            <person name="Ettema T.J."/>
        </authorList>
    </citation>
    <scope>NUCLEOTIDE SEQUENCE</scope>
</reference>
<keyword evidence="2" id="KW-0012">Acyltransferase</keyword>
<dbReference type="InterPro" id="IPR050832">
    <property type="entry name" value="Bact_Acetyltransf"/>
</dbReference>
<dbReference type="EMBL" id="LAZR01019733">
    <property type="protein sequence ID" value="KKL91427.1"/>
    <property type="molecule type" value="Genomic_DNA"/>
</dbReference>
<dbReference type="CDD" id="cd04301">
    <property type="entry name" value="NAT_SF"/>
    <property type="match status" value="1"/>
</dbReference>
<evidence type="ECO:0000259" key="3">
    <source>
        <dbReference type="PROSITE" id="PS51186"/>
    </source>
</evidence>
<dbReference type="GO" id="GO:0016747">
    <property type="term" value="F:acyltransferase activity, transferring groups other than amino-acyl groups"/>
    <property type="evidence" value="ECO:0007669"/>
    <property type="project" value="InterPro"/>
</dbReference>
<name>A0A0F9IWH3_9ZZZZ</name>
<dbReference type="SUPFAM" id="SSF55729">
    <property type="entry name" value="Acyl-CoA N-acyltransferases (Nat)"/>
    <property type="match status" value="1"/>
</dbReference>
<keyword evidence="1" id="KW-0808">Transferase</keyword>
<comment type="caution">
    <text evidence="4">The sequence shown here is derived from an EMBL/GenBank/DDBJ whole genome shotgun (WGS) entry which is preliminary data.</text>
</comment>
<dbReference type="Gene3D" id="3.40.630.30">
    <property type="match status" value="1"/>
</dbReference>
<dbReference type="AlphaFoldDB" id="A0A0F9IWH3"/>
<evidence type="ECO:0000313" key="4">
    <source>
        <dbReference type="EMBL" id="KKL91427.1"/>
    </source>
</evidence>
<dbReference type="PROSITE" id="PS51186">
    <property type="entry name" value="GNAT"/>
    <property type="match status" value="1"/>
</dbReference>
<dbReference type="Pfam" id="PF00583">
    <property type="entry name" value="Acetyltransf_1"/>
    <property type="match status" value="1"/>
</dbReference>